<dbReference type="GO" id="GO:0000166">
    <property type="term" value="F:nucleotide binding"/>
    <property type="evidence" value="ECO:0007669"/>
    <property type="project" value="InterPro"/>
</dbReference>
<dbReference type="Gene3D" id="3.30.360.10">
    <property type="entry name" value="Dihydrodipicolinate Reductase, domain 2"/>
    <property type="match status" value="1"/>
</dbReference>
<dbReference type="PANTHER" id="PTHR43249">
    <property type="entry name" value="UDP-N-ACETYL-2-AMINO-2-DEOXY-D-GLUCURONATE OXIDASE"/>
    <property type="match status" value="1"/>
</dbReference>
<dbReference type="Pfam" id="PF22725">
    <property type="entry name" value="GFO_IDH_MocA_C3"/>
    <property type="match status" value="1"/>
</dbReference>
<accession>A0A8J8MNW0</accession>
<protein>
    <submittedName>
        <fullName evidence="3">Gfo/Idh/MocA family oxidoreductase</fullName>
    </submittedName>
</protein>
<proteinExistence type="predicted"/>
<keyword evidence="4" id="KW-1185">Reference proteome</keyword>
<dbReference type="Gene3D" id="3.40.50.720">
    <property type="entry name" value="NAD(P)-binding Rossmann-like Domain"/>
    <property type="match status" value="1"/>
</dbReference>
<name>A0A8J8MNW0_9FIRM</name>
<feature type="domain" description="GFO/IDH/MocA-like oxidoreductase" evidence="2">
    <location>
        <begin position="134"/>
        <end position="257"/>
    </location>
</feature>
<dbReference type="InterPro" id="IPR000683">
    <property type="entry name" value="Gfo/Idh/MocA-like_OxRdtase_N"/>
</dbReference>
<dbReference type="SUPFAM" id="SSF55347">
    <property type="entry name" value="Glyceraldehyde-3-phosphate dehydrogenase-like, C-terminal domain"/>
    <property type="match status" value="1"/>
</dbReference>
<dbReference type="InterPro" id="IPR052515">
    <property type="entry name" value="Gfo/Idh/MocA_Oxidoreductase"/>
</dbReference>
<feature type="domain" description="Gfo/Idh/MocA-like oxidoreductase N-terminal" evidence="1">
    <location>
        <begin position="7"/>
        <end position="121"/>
    </location>
</feature>
<evidence type="ECO:0000313" key="4">
    <source>
        <dbReference type="Proteomes" id="UP000683246"/>
    </source>
</evidence>
<sequence>MEQHIMGVAVIGCGIIANNHIQSILEMEQAELLYLVDVDEPKAKALAKTYGCDYGVDIDEVLQDDRVQVVHILTPHYLHYPMTKKAIEAGKHVVLEKPVTIHVEDARDLERLAKRHHRQVATVFQNRLNPSSIEAKHLINSDQLGAIKGIKAVVTWSRDSAYYEQADWRGKWKTEGGGLLINQAIHVLDLMRWLGGPMKKIKGHMDTRLLEDYIEVDDTAEATITYDSGAVGIFYGTNNYVDNSAIEMEILGEKAKLRLMDNGLWLDKGQGYRQIIHDEKVRNGKSYWGNSHGLLIKKAYEAIVKGDKIATDISEGLKTLEIVQGIYQSSKTGEDYYFKH</sequence>
<dbReference type="SUPFAM" id="SSF51735">
    <property type="entry name" value="NAD(P)-binding Rossmann-fold domains"/>
    <property type="match status" value="1"/>
</dbReference>
<reference evidence="3" key="1">
    <citation type="submission" date="2020-07" db="EMBL/GenBank/DDBJ databases">
        <title>Vallitalea pronyensis genome.</title>
        <authorList>
            <person name="Postec A."/>
        </authorList>
    </citation>
    <scope>NUCLEOTIDE SEQUENCE</scope>
    <source>
        <strain evidence="3">FatNI3</strain>
    </source>
</reference>
<evidence type="ECO:0000259" key="1">
    <source>
        <dbReference type="Pfam" id="PF01408"/>
    </source>
</evidence>
<dbReference type="KEGG" id="vpy:HZI73_24085"/>
<organism evidence="3 4">
    <name type="scientific">Vallitalea pronyensis</name>
    <dbReference type="NCBI Taxonomy" id="1348613"/>
    <lineage>
        <taxon>Bacteria</taxon>
        <taxon>Bacillati</taxon>
        <taxon>Bacillota</taxon>
        <taxon>Clostridia</taxon>
        <taxon>Lachnospirales</taxon>
        <taxon>Vallitaleaceae</taxon>
        <taxon>Vallitalea</taxon>
    </lineage>
</organism>
<dbReference type="PANTHER" id="PTHR43249:SF1">
    <property type="entry name" value="D-GLUCOSIDE 3-DEHYDROGENASE"/>
    <property type="match status" value="1"/>
</dbReference>
<dbReference type="InterPro" id="IPR055170">
    <property type="entry name" value="GFO_IDH_MocA-like_dom"/>
</dbReference>
<evidence type="ECO:0000259" key="2">
    <source>
        <dbReference type="Pfam" id="PF22725"/>
    </source>
</evidence>
<gene>
    <name evidence="3" type="ORF">HZI73_24085</name>
</gene>
<evidence type="ECO:0000313" key="3">
    <source>
        <dbReference type="EMBL" id="QUI25185.1"/>
    </source>
</evidence>
<dbReference type="RefSeq" id="WP_212695884.1">
    <property type="nucleotide sequence ID" value="NZ_CP058649.1"/>
</dbReference>
<dbReference type="AlphaFoldDB" id="A0A8J8MNW0"/>
<dbReference type="InterPro" id="IPR036291">
    <property type="entry name" value="NAD(P)-bd_dom_sf"/>
</dbReference>
<dbReference type="EMBL" id="CP058649">
    <property type="protein sequence ID" value="QUI25185.1"/>
    <property type="molecule type" value="Genomic_DNA"/>
</dbReference>
<dbReference type="Pfam" id="PF01408">
    <property type="entry name" value="GFO_IDH_MocA"/>
    <property type="match status" value="1"/>
</dbReference>
<dbReference type="Proteomes" id="UP000683246">
    <property type="component" value="Chromosome"/>
</dbReference>